<feature type="domain" description="Phosphofructokinase" evidence="7">
    <location>
        <begin position="17"/>
        <end position="334"/>
    </location>
</feature>
<keyword evidence="5 6" id="KW-0460">Magnesium</keyword>
<dbReference type="InterPro" id="IPR050929">
    <property type="entry name" value="PFKA"/>
</dbReference>
<keyword evidence="3 6" id="KW-0479">Metal-binding</keyword>
<dbReference type="PRINTS" id="PR00476">
    <property type="entry name" value="PHFRCTKINASE"/>
</dbReference>
<dbReference type="InterPro" id="IPR011404">
    <property type="entry name" value="PPi-PFK"/>
</dbReference>
<name>A0ABW3DGH4_9BACL</name>
<evidence type="ECO:0000259" key="7">
    <source>
        <dbReference type="Pfam" id="PF00365"/>
    </source>
</evidence>
<comment type="caution">
    <text evidence="6">Lacks conserved residue(s) required for the propagation of feature annotation.</text>
</comment>
<evidence type="ECO:0000256" key="3">
    <source>
        <dbReference type="ARBA" id="ARBA00022723"/>
    </source>
</evidence>
<keyword evidence="6" id="KW-0963">Cytoplasm</keyword>
<dbReference type="InterPro" id="IPR022953">
    <property type="entry name" value="ATP_PFK"/>
</dbReference>
<dbReference type="HAMAP" id="MF_01978">
    <property type="entry name" value="Phosphofructokinase_II_B2"/>
    <property type="match status" value="1"/>
</dbReference>
<dbReference type="SUPFAM" id="SSF53784">
    <property type="entry name" value="Phosphofructokinase"/>
    <property type="match status" value="1"/>
</dbReference>
<feature type="binding site" evidence="6">
    <location>
        <position position="254"/>
    </location>
    <ligand>
        <name>substrate</name>
    </ligand>
</feature>
<dbReference type="PANTHER" id="PTHR45770">
    <property type="entry name" value="ATP-DEPENDENT 6-PHOSPHOFRUCTOKINASE 1"/>
    <property type="match status" value="1"/>
</dbReference>
<feature type="site" description="Important for catalytic activity; stabilizes the transition state when the phosphoryl donor is PPi" evidence="6">
    <location>
        <position position="149"/>
    </location>
</feature>
<comment type="function">
    <text evidence="6">Catalyzes the phosphorylation of D-fructose 6-phosphate, the first committing step of glycolysis. Uses inorganic phosphate (PPi) as phosphoryl donor instead of ATP like common ATP-dependent phosphofructokinases (ATP-PFKs), which renders the reaction reversible, and can thus function both in glycolysis and gluconeogenesis. Consistently, PPi-PFK can replace the enzymes of both the forward (ATP-PFK) and reverse (fructose-bisphosphatase (FBPase)) reactions.</text>
</comment>
<feature type="binding site" evidence="6">
    <location>
        <position position="25"/>
    </location>
    <ligand>
        <name>diphosphate</name>
        <dbReference type="ChEBI" id="CHEBI:33019"/>
    </ligand>
</feature>
<dbReference type="InterPro" id="IPR035966">
    <property type="entry name" value="PKF_sf"/>
</dbReference>
<dbReference type="GO" id="GO:0047334">
    <property type="term" value="F:diphosphate-fructose-6-phosphate 1-phosphotransferase activity"/>
    <property type="evidence" value="ECO:0007669"/>
    <property type="project" value="UniProtKB-EC"/>
</dbReference>
<evidence type="ECO:0000256" key="1">
    <source>
        <dbReference type="ARBA" id="ARBA00001946"/>
    </source>
</evidence>
<dbReference type="Pfam" id="PF00365">
    <property type="entry name" value="PFK"/>
    <property type="match status" value="1"/>
</dbReference>
<comment type="catalytic activity">
    <reaction evidence="6">
        <text>beta-D-fructose 6-phosphate + diphosphate = beta-D-fructose 1,6-bisphosphate + phosphate + H(+)</text>
        <dbReference type="Rhea" id="RHEA:13613"/>
        <dbReference type="ChEBI" id="CHEBI:15378"/>
        <dbReference type="ChEBI" id="CHEBI:32966"/>
        <dbReference type="ChEBI" id="CHEBI:33019"/>
        <dbReference type="ChEBI" id="CHEBI:43474"/>
        <dbReference type="ChEBI" id="CHEBI:57634"/>
        <dbReference type="EC" id="2.7.1.90"/>
    </reaction>
</comment>
<comment type="subunit">
    <text evidence="6">Homodimer.</text>
</comment>
<dbReference type="EC" id="2.7.1.90" evidence="6"/>
<keyword evidence="4 6" id="KW-0418">Kinase</keyword>
<evidence type="ECO:0000313" key="9">
    <source>
        <dbReference type="Proteomes" id="UP001597120"/>
    </source>
</evidence>
<evidence type="ECO:0000256" key="6">
    <source>
        <dbReference type="HAMAP-Rule" id="MF_01978"/>
    </source>
</evidence>
<gene>
    <name evidence="6" type="primary">pfp</name>
    <name evidence="8" type="ORF">ACFQ03_19935</name>
</gene>
<evidence type="ECO:0000256" key="4">
    <source>
        <dbReference type="ARBA" id="ARBA00022777"/>
    </source>
</evidence>
<organism evidence="8 9">
    <name type="scientific">Paenibacillus residui</name>
    <dbReference type="NCBI Taxonomy" id="629724"/>
    <lineage>
        <taxon>Bacteria</taxon>
        <taxon>Bacillati</taxon>
        <taxon>Bacillota</taxon>
        <taxon>Bacilli</taxon>
        <taxon>Bacillales</taxon>
        <taxon>Paenibacillaceae</taxon>
        <taxon>Paenibacillus</taxon>
    </lineage>
</organism>
<dbReference type="Gene3D" id="3.40.50.450">
    <property type="match status" value="1"/>
</dbReference>
<dbReference type="InterPro" id="IPR000023">
    <property type="entry name" value="Phosphofructokinase_dom"/>
</dbReference>
<dbReference type="EMBL" id="JBHTIU010000081">
    <property type="protein sequence ID" value="MFD0871413.1"/>
    <property type="molecule type" value="Genomic_DNA"/>
</dbReference>
<feature type="binding site" evidence="6">
    <location>
        <position position="122"/>
    </location>
    <ligand>
        <name>Mg(2+)</name>
        <dbReference type="ChEBI" id="CHEBI:18420"/>
        <note>catalytic</note>
    </ligand>
</feature>
<dbReference type="Proteomes" id="UP001597120">
    <property type="component" value="Unassembled WGS sequence"/>
</dbReference>
<evidence type="ECO:0000313" key="8">
    <source>
        <dbReference type="EMBL" id="MFD0871413.1"/>
    </source>
</evidence>
<comment type="pathway">
    <text evidence="6">Carbohydrate degradation; glycolysis; D-glyceraldehyde 3-phosphate and glycerone phosphate from D-glucose: step 3/4.</text>
</comment>
<comment type="caution">
    <text evidence="8">The sequence shown here is derived from an EMBL/GenBank/DDBJ whole genome shotgun (WGS) entry which is preliminary data.</text>
</comment>
<sequence length="411" mass="45013">MIERIGKPAAITNRSLRVAIAQVGGPTAVINCSLFGFMNELREIYKGEEKKLELFGVADGMSGLCEGRLFRLNTRHSFEWLKSQPGAALGAGRKALVQDDLEDCLDTLRRYDIRALALAGGNGTMWACQSIEQAARDSGYELRVIGIPKTVDNDIQVTDHTPGFPSAAKFVAHAIRDISADLQSMRNFEQVRVIETMGRNVGWLSAASGYFKESEEDAPHLIYIPEQPFQFVRMLEEVKEVYSQLGYCLVVASEGLKDGSGQPIRAQGIANGKKNGQGLQALGGIGSVIAETISQELGLACRYENLGILQRCASFAVSAQDQLEAEAVGRQAARYLLEGVSGQMVTIVRQADEPYDWNVGSAPFRDVAGIERAFDPADLSPGGWISERYKAWLKPFVGRKEAYRRLNISSV</sequence>
<feature type="active site" description="Proton acceptor" evidence="6">
    <location>
        <position position="152"/>
    </location>
</feature>
<protein>
    <recommendedName>
        <fullName evidence="6">Pyrophosphate--fructose 6-phosphate 1-phosphotransferase</fullName>
        <ecNumber evidence="6">2.7.1.90</ecNumber>
    </recommendedName>
    <alternativeName>
        <fullName evidence="6">6-phosphofructokinase, pyrophosphate dependent</fullName>
    </alternativeName>
    <alternativeName>
        <fullName evidence="6">PPi-dependent phosphofructokinase</fullName>
        <shortName evidence="6">PPi-PFK</shortName>
    </alternativeName>
    <alternativeName>
        <fullName evidence="6">Pyrophosphate-dependent 6-phosphofructose-1-kinase</fullName>
    </alternativeName>
</protein>
<evidence type="ECO:0000256" key="2">
    <source>
        <dbReference type="ARBA" id="ARBA00022679"/>
    </source>
</evidence>
<reference evidence="9" key="1">
    <citation type="journal article" date="2019" name="Int. J. Syst. Evol. Microbiol.">
        <title>The Global Catalogue of Microorganisms (GCM) 10K type strain sequencing project: providing services to taxonomists for standard genome sequencing and annotation.</title>
        <authorList>
            <consortium name="The Broad Institute Genomics Platform"/>
            <consortium name="The Broad Institute Genome Sequencing Center for Infectious Disease"/>
            <person name="Wu L."/>
            <person name="Ma J."/>
        </authorList>
    </citation>
    <scope>NUCLEOTIDE SEQUENCE [LARGE SCALE GENOMIC DNA]</scope>
    <source>
        <strain evidence="9">CCUG 57263</strain>
    </source>
</reference>
<comment type="cofactor">
    <cofactor evidence="1 6">
        <name>Mg(2+)</name>
        <dbReference type="ChEBI" id="CHEBI:18420"/>
    </cofactor>
</comment>
<dbReference type="PIRSF" id="PIRSF036483">
    <property type="entry name" value="PFK_XF0274"/>
    <property type="match status" value="1"/>
</dbReference>
<feature type="binding site" evidence="6">
    <location>
        <begin position="150"/>
        <end position="152"/>
    </location>
    <ligand>
        <name>substrate</name>
    </ligand>
</feature>
<comment type="similarity">
    <text evidence="6">Belongs to the phosphofructokinase type A (PFKA) family. PPi-dependent PFK group II subfamily. Clade 'B2' sub-subfamily.</text>
</comment>
<dbReference type="RefSeq" id="WP_379290433.1">
    <property type="nucleotide sequence ID" value="NZ_JBHTIU010000081.1"/>
</dbReference>
<keyword evidence="6" id="KW-0324">Glycolysis</keyword>
<proteinExistence type="inferred from homology"/>
<feature type="binding site" evidence="6">
    <location>
        <begin position="197"/>
        <end position="199"/>
    </location>
    <ligand>
        <name>substrate</name>
    </ligand>
</feature>
<evidence type="ECO:0000256" key="5">
    <source>
        <dbReference type="ARBA" id="ARBA00022842"/>
    </source>
</evidence>
<comment type="activity regulation">
    <text evidence="6">Non-allosteric.</text>
</comment>
<keyword evidence="9" id="KW-1185">Reference proteome</keyword>
<dbReference type="Gene3D" id="3.40.50.460">
    <property type="entry name" value="Phosphofructokinase domain"/>
    <property type="match status" value="1"/>
</dbReference>
<accession>A0ABW3DGH4</accession>
<dbReference type="NCBIfam" id="NF010675">
    <property type="entry name" value="PRK14072.1"/>
    <property type="match status" value="1"/>
</dbReference>
<keyword evidence="2 6" id="KW-0808">Transferase</keyword>
<comment type="subcellular location">
    <subcellularLocation>
        <location evidence="6">Cytoplasm</location>
    </subcellularLocation>
</comment>